<dbReference type="EMBL" id="KY774314">
    <property type="protein sequence ID" value="ART30914.1"/>
    <property type="molecule type" value="Genomic_DNA"/>
</dbReference>
<evidence type="ECO:0000313" key="1">
    <source>
        <dbReference type="EMBL" id="ART30914.1"/>
    </source>
</evidence>
<gene>
    <name evidence="1" type="ORF">AEK19_MT0663</name>
</gene>
<proteinExistence type="predicted"/>
<keyword evidence="1" id="KW-0496">Mitochondrion</keyword>
<dbReference type="AlphaFoldDB" id="A0A1Y0B0L9"/>
<sequence length="60" mass="6752">MGADEEFYRKANAKKVFRSPFEVTLFHALYMSAHSMLSLKKVKIGEVGISPFSGKQKDSI</sequence>
<reference evidence="1" key="1">
    <citation type="submission" date="2017-03" db="EMBL/GenBank/DDBJ databases">
        <title>The mitochondrial genome of the carnivorous plant Utricularia reniformis (Lentibulariaceae): structure, comparative analysis and evolutionary landmarks.</title>
        <authorList>
            <person name="Silva S.R."/>
            <person name="Alvarenga D.O."/>
            <person name="Michael T.P."/>
            <person name="Miranda V.F.O."/>
            <person name="Varani A.M."/>
        </authorList>
    </citation>
    <scope>NUCLEOTIDE SEQUENCE</scope>
</reference>
<name>A0A1Y0B0L9_9LAMI</name>
<protein>
    <submittedName>
        <fullName evidence="1">Uncharacterized protein</fullName>
    </submittedName>
</protein>
<organism evidence="1">
    <name type="scientific">Utricularia reniformis</name>
    <dbReference type="NCBI Taxonomy" id="192314"/>
    <lineage>
        <taxon>Eukaryota</taxon>
        <taxon>Viridiplantae</taxon>
        <taxon>Streptophyta</taxon>
        <taxon>Embryophyta</taxon>
        <taxon>Tracheophyta</taxon>
        <taxon>Spermatophyta</taxon>
        <taxon>Magnoliopsida</taxon>
        <taxon>eudicotyledons</taxon>
        <taxon>Gunneridae</taxon>
        <taxon>Pentapetalae</taxon>
        <taxon>asterids</taxon>
        <taxon>lamiids</taxon>
        <taxon>Lamiales</taxon>
        <taxon>Lentibulariaceae</taxon>
        <taxon>Utricularia</taxon>
    </lineage>
</organism>
<geneLocation type="mitochondrion" evidence="1"/>
<accession>A0A1Y0B0L9</accession>